<dbReference type="InterPro" id="IPR022435">
    <property type="entry name" value="Surface-anchored_actinobac"/>
</dbReference>
<dbReference type="PANTHER" id="PTHR48125">
    <property type="entry name" value="LP07818P1"/>
    <property type="match status" value="1"/>
</dbReference>
<gene>
    <name evidence="3" type="ORF">M3I41_05530</name>
</gene>
<dbReference type="PRINTS" id="PR01217">
    <property type="entry name" value="PRICHEXTENSN"/>
</dbReference>
<name>A0A9E7AEV1_9ACTO</name>
<feature type="region of interest" description="Disordered" evidence="1">
    <location>
        <begin position="888"/>
        <end position="907"/>
    </location>
</feature>
<feature type="region of interest" description="Disordered" evidence="1">
    <location>
        <begin position="345"/>
        <end position="379"/>
    </location>
</feature>
<feature type="compositionally biased region" description="Pro residues" evidence="1">
    <location>
        <begin position="572"/>
        <end position="591"/>
    </location>
</feature>
<feature type="compositionally biased region" description="Low complexity" evidence="1">
    <location>
        <begin position="811"/>
        <end position="821"/>
    </location>
</feature>
<feature type="compositionally biased region" description="Gly residues" evidence="1">
    <location>
        <begin position="888"/>
        <end position="905"/>
    </location>
</feature>
<dbReference type="EMBL" id="CP097095">
    <property type="protein sequence ID" value="UQF79075.1"/>
    <property type="molecule type" value="Genomic_DNA"/>
</dbReference>
<proteinExistence type="predicted"/>
<feature type="signal peptide" evidence="2">
    <location>
        <begin position="1"/>
        <end position="27"/>
    </location>
</feature>
<feature type="compositionally biased region" description="Low complexity" evidence="1">
    <location>
        <begin position="530"/>
        <end position="556"/>
    </location>
</feature>
<evidence type="ECO:0000256" key="2">
    <source>
        <dbReference type="SAM" id="SignalP"/>
    </source>
</evidence>
<evidence type="ECO:0000313" key="4">
    <source>
        <dbReference type="Proteomes" id="UP000830236"/>
    </source>
</evidence>
<dbReference type="PANTHER" id="PTHR48125:SF10">
    <property type="entry name" value="OS12G0136300 PROTEIN"/>
    <property type="match status" value="1"/>
</dbReference>
<feature type="region of interest" description="Disordered" evidence="1">
    <location>
        <begin position="491"/>
        <end position="595"/>
    </location>
</feature>
<evidence type="ECO:0000256" key="1">
    <source>
        <dbReference type="SAM" id="MobiDB-lite"/>
    </source>
</evidence>
<dbReference type="NCBIfam" id="NF038134">
    <property type="entry name" value="choice_anch_M"/>
    <property type="match status" value="2"/>
</dbReference>
<dbReference type="NCBIfam" id="TIGR03769">
    <property type="entry name" value="P_ac_wall_RPT"/>
    <property type="match status" value="2"/>
</dbReference>
<feature type="region of interest" description="Disordered" evidence="1">
    <location>
        <begin position="808"/>
        <end position="883"/>
    </location>
</feature>
<feature type="compositionally biased region" description="Pro residues" evidence="1">
    <location>
        <begin position="822"/>
        <end position="831"/>
    </location>
</feature>
<organism evidence="3 4">
    <name type="scientific">Actinomyces graevenitzii</name>
    <dbReference type="NCBI Taxonomy" id="55565"/>
    <lineage>
        <taxon>Bacteria</taxon>
        <taxon>Bacillati</taxon>
        <taxon>Actinomycetota</taxon>
        <taxon>Actinomycetes</taxon>
        <taxon>Actinomycetales</taxon>
        <taxon>Actinomycetaceae</taxon>
        <taxon>Actinomyces</taxon>
    </lineage>
</organism>
<feature type="compositionally biased region" description="Polar residues" evidence="1">
    <location>
        <begin position="345"/>
        <end position="360"/>
    </location>
</feature>
<dbReference type="KEGG" id="agh:M3I41_05530"/>
<feature type="compositionally biased region" description="Low complexity" evidence="1">
    <location>
        <begin position="856"/>
        <end position="878"/>
    </location>
</feature>
<feature type="chain" id="PRO_5038584618" evidence="2">
    <location>
        <begin position="28"/>
        <end position="937"/>
    </location>
</feature>
<feature type="compositionally biased region" description="Polar residues" evidence="1">
    <location>
        <begin position="837"/>
        <end position="855"/>
    </location>
</feature>
<feature type="compositionally biased region" description="Pro residues" evidence="1">
    <location>
        <begin position="501"/>
        <end position="529"/>
    </location>
</feature>
<keyword evidence="2" id="KW-0732">Signal</keyword>
<protein>
    <submittedName>
        <fullName evidence="3">Choice-of-anchor M domain-containing protein</fullName>
    </submittedName>
</protein>
<sequence length="937" mass="96709">MKIRSRIAAMALTAALALSPLAAPSLASPDDGKIVTTAHHIDAPKVYWRDNNFALLNEANGQTYALEDTVNWVGTGYKRSGEQLYFFNFEGSPNPGIDFIRSVGDLWYRAPAIPGVNKEPLWAGFGADSEIPTEQFRNASFSLDLVGFDGPGRMEALVYYADDDGVRRYLSSHDEGRRSIFLTPGNHTHNDTIFSKPGRYVLTYRATARAKDGSLIASKTVPFVWQVGGTRPSDTASTPLSQQFAAAPSGAPATPYTFTLSAHEGRQKDGDDKLTDLTFDAGDAKAGGNVTFFIDGYYLAQVPVVNGKATWKEMIGSTTSAFQAVYIPDAASGLPRWVSASVEYTTGEESPASTDSTQAVSRLPEPASSDPAPAFDTQPYTPKALSYTVDVKSISDSRLNTTITLSDSKVKAYINGGYYDSPTEQYPTCIFEGVTDVNGQLSINDSHSDCSGKYLRINVIPHALIGSAGGSADSPGPVDTRAGLSYSGALAVDGASGTEPSPQPTPEPAPTSQPVPQPTAAPTTTPAPSPTASAAPTATPAPSPTASAQPTTKPTTSPTPAPTSQPTTTPAPGKPTPTPPGTSPAPTPTKPSGPVSEKVILQRGHVDIAGSLNADGTALSASLHDDTLTNAKTSVDRDINSVALALDDSARHTRPSSGRLAGSQYDFLGKSASQFYYTDAINDGVHIWPGWSTNGISDSLAQGSVKFIVKPHSLPEGASAHVFNSDALTGKVEHIFNTSTSLSELSIPEHTHAHANWAFTKPGVYLFEVSFTATVKGQALASPTKCLTFLVGNQAIADYRAGKVSDCKLDGNSPGPGASPTNPTPTSPSPTTPINNVVGSNPTSPAGASASKPTASGSQGAKSSGSLSGTSGSSSSGAKLGGSGSTGALGSAGGAGGASASGAGGSLAKTGFEPILAMLGAGLCLASLGFRRQRRAN</sequence>
<accession>A0A9E7AEV1</accession>
<dbReference type="Proteomes" id="UP000830236">
    <property type="component" value="Chromosome"/>
</dbReference>
<dbReference type="AlphaFoldDB" id="A0A9E7AEV1"/>
<reference evidence="3" key="1">
    <citation type="submission" date="2022-05" db="EMBL/GenBank/DDBJ databases">
        <title>Using nanopore sequencing to obtain complete genomes from saliva samples.</title>
        <authorList>
            <person name="Baker J.L."/>
        </authorList>
    </citation>
    <scope>NUCLEOTIDE SEQUENCE</scope>
    <source>
        <strain evidence="3">JCVI-JB-Ag32</strain>
    </source>
</reference>
<evidence type="ECO:0000313" key="3">
    <source>
        <dbReference type="EMBL" id="UQF79075.1"/>
    </source>
</evidence>